<dbReference type="KEGG" id="psty:BFS30_18660"/>
<dbReference type="Pfam" id="PF00005">
    <property type="entry name" value="ABC_tran"/>
    <property type="match status" value="1"/>
</dbReference>
<dbReference type="SMART" id="SM00382">
    <property type="entry name" value="AAA"/>
    <property type="match status" value="1"/>
</dbReference>
<dbReference type="PANTHER" id="PTHR42794">
    <property type="entry name" value="HEMIN IMPORT ATP-BINDING PROTEIN HMUV"/>
    <property type="match status" value="1"/>
</dbReference>
<sequence>MLIADNISYETGKRMLVRDISFSIRPGEMLVVLGANGAGKSTLLRMLSGERKPSKGSLTLHHKEVSHYSPPQLALKRAVLNQQNVVNMAFMAAEIVMMGRYPHYQNAPSPKDRQICEEVMKLTGTTHLSERSYLSLSGGEQQRIQLSRILVQIWDVPDALLLMDEPVSGLDLQYQQQTLAIAQALSKKGFMVISILHDINLAAQYADRILMLKNGRKWYDGTASEVLNTKNIYEVFEIDSEVFTNPRTLKPFFIPKNTIVNLTPFS</sequence>
<dbReference type="SUPFAM" id="SSF52540">
    <property type="entry name" value="P-loop containing nucleoside triphosphate hydrolases"/>
    <property type="match status" value="1"/>
</dbReference>
<dbReference type="GO" id="GO:0005524">
    <property type="term" value="F:ATP binding"/>
    <property type="evidence" value="ECO:0007669"/>
    <property type="project" value="UniProtKB-KW"/>
</dbReference>
<dbReference type="EMBL" id="CP017141">
    <property type="protein sequence ID" value="AOM79013.1"/>
    <property type="molecule type" value="Genomic_DNA"/>
</dbReference>
<dbReference type="InterPro" id="IPR017871">
    <property type="entry name" value="ABC_transporter-like_CS"/>
</dbReference>
<dbReference type="InterPro" id="IPR027417">
    <property type="entry name" value="P-loop_NTPase"/>
</dbReference>
<keyword evidence="3 7" id="KW-0067">ATP-binding</keyword>
<evidence type="ECO:0000313" key="7">
    <source>
        <dbReference type="EMBL" id="AOM79013.1"/>
    </source>
</evidence>
<proteinExistence type="predicted"/>
<dbReference type="CDD" id="cd03214">
    <property type="entry name" value="ABC_Iron-Siderophores_B12_Hemin"/>
    <property type="match status" value="1"/>
</dbReference>
<gene>
    <name evidence="7" type="ORF">BFS30_18660</name>
</gene>
<evidence type="ECO:0000259" key="6">
    <source>
        <dbReference type="PROSITE" id="PS50893"/>
    </source>
</evidence>
<evidence type="ECO:0000256" key="1">
    <source>
        <dbReference type="ARBA" id="ARBA00022448"/>
    </source>
</evidence>
<dbReference type="Proteomes" id="UP000094313">
    <property type="component" value="Chromosome"/>
</dbReference>
<dbReference type="PROSITE" id="PS50893">
    <property type="entry name" value="ABC_TRANSPORTER_2"/>
    <property type="match status" value="1"/>
</dbReference>
<feature type="domain" description="ABC transporter" evidence="6">
    <location>
        <begin position="2"/>
        <end position="239"/>
    </location>
</feature>
<dbReference type="GO" id="GO:0016887">
    <property type="term" value="F:ATP hydrolysis activity"/>
    <property type="evidence" value="ECO:0007669"/>
    <property type="project" value="InterPro"/>
</dbReference>
<evidence type="ECO:0000256" key="3">
    <source>
        <dbReference type="ARBA" id="ARBA00022840"/>
    </source>
</evidence>
<dbReference type="RefSeq" id="WP_069380676.1">
    <property type="nucleotide sequence ID" value="NZ_CP017141.1"/>
</dbReference>
<dbReference type="InterPro" id="IPR003439">
    <property type="entry name" value="ABC_transporter-like_ATP-bd"/>
</dbReference>
<dbReference type="Gene3D" id="3.40.50.300">
    <property type="entry name" value="P-loop containing nucleotide triphosphate hydrolases"/>
    <property type="match status" value="1"/>
</dbReference>
<evidence type="ECO:0000256" key="2">
    <source>
        <dbReference type="ARBA" id="ARBA00022741"/>
    </source>
</evidence>
<keyword evidence="1" id="KW-0813">Transport</keyword>
<dbReference type="AlphaFoldDB" id="A0A1D7QK73"/>
<dbReference type="PROSITE" id="PS00211">
    <property type="entry name" value="ABC_TRANSPORTER_1"/>
    <property type="match status" value="1"/>
</dbReference>
<comment type="function">
    <text evidence="5">Part of the ABC transporter complex HmuTUV involved in hemin import. Responsible for energy coupling to the transport system.</text>
</comment>
<organism evidence="7 8">
    <name type="scientific">Pedobacter steynii</name>
    <dbReference type="NCBI Taxonomy" id="430522"/>
    <lineage>
        <taxon>Bacteria</taxon>
        <taxon>Pseudomonadati</taxon>
        <taxon>Bacteroidota</taxon>
        <taxon>Sphingobacteriia</taxon>
        <taxon>Sphingobacteriales</taxon>
        <taxon>Sphingobacteriaceae</taxon>
        <taxon>Pedobacter</taxon>
    </lineage>
</organism>
<evidence type="ECO:0000256" key="4">
    <source>
        <dbReference type="ARBA" id="ARBA00022967"/>
    </source>
</evidence>
<reference evidence="7 8" key="1">
    <citation type="submission" date="2016-08" db="EMBL/GenBank/DDBJ databases">
        <authorList>
            <person name="Seilhamer J.J."/>
        </authorList>
    </citation>
    <scope>NUCLEOTIDE SEQUENCE [LARGE SCALE GENOMIC DNA]</scope>
    <source>
        <strain evidence="7 8">DX4</strain>
    </source>
</reference>
<keyword evidence="2" id="KW-0547">Nucleotide-binding</keyword>
<protein>
    <submittedName>
        <fullName evidence="7">Hemin ABC transporter ATP-binding protein</fullName>
    </submittedName>
</protein>
<dbReference type="OrthoDB" id="9806726at2"/>
<keyword evidence="8" id="KW-1185">Reference proteome</keyword>
<dbReference type="InterPro" id="IPR003593">
    <property type="entry name" value="AAA+_ATPase"/>
</dbReference>
<dbReference type="NCBIfam" id="NF010068">
    <property type="entry name" value="PRK13548.1"/>
    <property type="match status" value="1"/>
</dbReference>
<dbReference type="PANTHER" id="PTHR42794:SF1">
    <property type="entry name" value="HEMIN IMPORT ATP-BINDING PROTEIN HMUV"/>
    <property type="match status" value="1"/>
</dbReference>
<accession>A0A1D7QK73</accession>
<keyword evidence="4" id="KW-1278">Translocase</keyword>
<evidence type="ECO:0000256" key="5">
    <source>
        <dbReference type="ARBA" id="ARBA00037066"/>
    </source>
</evidence>
<name>A0A1D7QK73_9SPHI</name>
<evidence type="ECO:0000313" key="8">
    <source>
        <dbReference type="Proteomes" id="UP000094313"/>
    </source>
</evidence>